<dbReference type="AlphaFoldDB" id="A0A1T5EF65"/>
<proteinExistence type="predicted"/>
<gene>
    <name evidence="2" type="ORF">SAMN05660349_02937</name>
</gene>
<sequence length="142" mass="16064">MLTTYKITNLTLTFLVKGSRTKEMKQATWIKYLKIVLPILFIGYLACIISFTHVHIVNGVTIVHSHPYNKQTNPPSDHQHTGQQLQLYQQFSSIQAEGDIYCSIQLTPTSVNETILLFPSVNNMFILSPTDAFNLRAPPSNL</sequence>
<feature type="transmembrane region" description="Helical" evidence="1">
    <location>
        <begin position="32"/>
        <end position="51"/>
    </location>
</feature>
<reference evidence="3" key="1">
    <citation type="submission" date="2017-02" db="EMBL/GenBank/DDBJ databases">
        <authorList>
            <person name="Varghese N."/>
            <person name="Submissions S."/>
        </authorList>
    </citation>
    <scope>NUCLEOTIDE SEQUENCE [LARGE SCALE GENOMIC DNA]</scope>
    <source>
        <strain evidence="3">DSM 24967</strain>
    </source>
</reference>
<name>A0A1T5EF65_9BACT</name>
<evidence type="ECO:0000313" key="2">
    <source>
        <dbReference type="EMBL" id="SKB82445.1"/>
    </source>
</evidence>
<evidence type="ECO:0000313" key="3">
    <source>
        <dbReference type="Proteomes" id="UP000190852"/>
    </source>
</evidence>
<protein>
    <submittedName>
        <fullName evidence="2">Uncharacterized protein</fullName>
    </submittedName>
</protein>
<keyword evidence="1" id="KW-0472">Membrane</keyword>
<evidence type="ECO:0000256" key="1">
    <source>
        <dbReference type="SAM" id="Phobius"/>
    </source>
</evidence>
<keyword evidence="3" id="KW-1185">Reference proteome</keyword>
<organism evidence="2 3">
    <name type="scientific">Parabacteroides chartae</name>
    <dbReference type="NCBI Taxonomy" id="1037355"/>
    <lineage>
        <taxon>Bacteria</taxon>
        <taxon>Pseudomonadati</taxon>
        <taxon>Bacteroidota</taxon>
        <taxon>Bacteroidia</taxon>
        <taxon>Bacteroidales</taxon>
        <taxon>Tannerellaceae</taxon>
        <taxon>Parabacteroides</taxon>
    </lineage>
</organism>
<dbReference type="Proteomes" id="UP000190852">
    <property type="component" value="Unassembled WGS sequence"/>
</dbReference>
<keyword evidence="1" id="KW-0812">Transmembrane</keyword>
<keyword evidence="1" id="KW-1133">Transmembrane helix</keyword>
<accession>A0A1T5EF65</accession>
<dbReference type="EMBL" id="FUYQ01000026">
    <property type="protein sequence ID" value="SKB82445.1"/>
    <property type="molecule type" value="Genomic_DNA"/>
</dbReference>